<evidence type="ECO:0000256" key="1">
    <source>
        <dbReference type="ARBA" id="ARBA00022801"/>
    </source>
</evidence>
<dbReference type="InParanoid" id="V4S301"/>
<dbReference type="EMBL" id="KI536861">
    <property type="protein sequence ID" value="ESR41748.1"/>
    <property type="molecule type" value="Genomic_DNA"/>
</dbReference>
<keyword evidence="4" id="KW-1185">Reference proteome</keyword>
<dbReference type="PANTHER" id="PTHR31828:SF20">
    <property type="entry name" value="PHOSPHOLIPASE A1"/>
    <property type="match status" value="1"/>
</dbReference>
<dbReference type="STRING" id="85681.V4S301"/>
<accession>V4S301</accession>
<dbReference type="AlphaFoldDB" id="V4S301"/>
<organism evidence="3 4">
    <name type="scientific">Citrus clementina</name>
    <name type="common">Clementine</name>
    <name type="synonym">Citrus deliciosa x Citrus sinensis</name>
    <dbReference type="NCBI Taxonomy" id="85681"/>
    <lineage>
        <taxon>Eukaryota</taxon>
        <taxon>Viridiplantae</taxon>
        <taxon>Streptophyta</taxon>
        <taxon>Embryophyta</taxon>
        <taxon>Tracheophyta</taxon>
        <taxon>Spermatophyta</taxon>
        <taxon>Magnoliopsida</taxon>
        <taxon>eudicotyledons</taxon>
        <taxon>Gunneridae</taxon>
        <taxon>Pentapetalae</taxon>
        <taxon>rosids</taxon>
        <taxon>malvids</taxon>
        <taxon>Sapindales</taxon>
        <taxon>Rutaceae</taxon>
        <taxon>Aurantioideae</taxon>
        <taxon>Citrus</taxon>
    </lineage>
</organism>
<evidence type="ECO:0000313" key="4">
    <source>
        <dbReference type="Proteomes" id="UP000030687"/>
    </source>
</evidence>
<evidence type="ECO:0000313" key="3">
    <source>
        <dbReference type="EMBL" id="ESR41748.1"/>
    </source>
</evidence>
<dbReference type="GO" id="GO:0016042">
    <property type="term" value="P:lipid catabolic process"/>
    <property type="evidence" value="ECO:0007669"/>
    <property type="project" value="UniProtKB-UniRule"/>
</dbReference>
<protein>
    <recommendedName>
        <fullName evidence="2">Phospholipase A1</fullName>
        <ecNumber evidence="2">3.1.1.-</ecNumber>
    </recommendedName>
</protein>
<keyword evidence="1 2" id="KW-0378">Hydrolase</keyword>
<dbReference type="PANTHER" id="PTHR31828">
    <property type="entry name" value="PHOSPHOLIPASE A1-IIGAMMA"/>
    <property type="match status" value="1"/>
</dbReference>
<dbReference type="Gene3D" id="3.40.50.1820">
    <property type="entry name" value="alpha/beta hydrolase"/>
    <property type="match status" value="1"/>
</dbReference>
<dbReference type="GO" id="GO:0008970">
    <property type="term" value="F:phospholipase A1 activity"/>
    <property type="evidence" value="ECO:0007669"/>
    <property type="project" value="UniProtKB-UniRule"/>
</dbReference>
<dbReference type="InterPro" id="IPR029058">
    <property type="entry name" value="AB_hydrolase_fold"/>
</dbReference>
<keyword evidence="2" id="KW-0443">Lipid metabolism</keyword>
<sequence length="97" mass="11396">MDGTGIVANWKKLSGNNNWDGLLNPFNINLRRYIIHYGERVQVNNDSFNGETMSKMYEFPHYTPEGFFSNVALRNGNPYKYIVTNYIYERSDIDFLD</sequence>
<dbReference type="Proteomes" id="UP000030687">
    <property type="component" value="Unassembled WGS sequence"/>
</dbReference>
<dbReference type="eggNOG" id="KOG4569">
    <property type="taxonomic scope" value="Eukaryota"/>
</dbReference>
<dbReference type="InterPro" id="IPR033556">
    <property type="entry name" value="PLA"/>
</dbReference>
<dbReference type="EC" id="3.1.1.-" evidence="2"/>
<evidence type="ECO:0000256" key="2">
    <source>
        <dbReference type="RuleBase" id="RU367093"/>
    </source>
</evidence>
<dbReference type="KEGG" id="cic:CICLE_v10013478mg"/>
<comment type="similarity">
    <text evidence="2">Belongs to the AB hydrolase superfamily. Lipase family.</text>
</comment>
<proteinExistence type="inferred from homology"/>
<name>V4S301_CITCL</name>
<keyword evidence="2" id="KW-0442">Lipid degradation</keyword>
<comment type="function">
    <text evidence="2">Acylhydrolase that catalyzes the hydrolysis of phospholipids at the sn-1 position.</text>
</comment>
<reference evidence="3 4" key="1">
    <citation type="submission" date="2013-10" db="EMBL/GenBank/DDBJ databases">
        <authorList>
            <consortium name="International Citrus Genome Consortium"/>
            <person name="Jenkins J."/>
            <person name="Schmutz J."/>
            <person name="Prochnik S."/>
            <person name="Rokhsar D."/>
            <person name="Gmitter F."/>
            <person name="Ollitrault P."/>
            <person name="Machado M."/>
            <person name="Talon M."/>
            <person name="Wincker P."/>
            <person name="Jaillon O."/>
            <person name="Morgante M."/>
        </authorList>
    </citation>
    <scope>NUCLEOTIDE SEQUENCE</scope>
    <source>
        <strain evidence="4">cv. Clemenules</strain>
    </source>
</reference>
<gene>
    <name evidence="3" type="ORF">CICLE_v10013478mg</name>
</gene>
<dbReference type="Gramene" id="ESR41748">
    <property type="protein sequence ID" value="ESR41748"/>
    <property type="gene ID" value="CICLE_v10013478mg"/>
</dbReference>